<proteinExistence type="predicted"/>
<gene>
    <name evidence="2" type="ORF">UFOPK2802_00545</name>
</gene>
<dbReference type="EMBL" id="CAEZYX010000041">
    <property type="protein sequence ID" value="CAB4741075.1"/>
    <property type="molecule type" value="Genomic_DNA"/>
</dbReference>
<sequence length="54" mass="5576">MSALARTSSRRILSACVKIRSTALTTGDASSLAEDSNPSKYEVTGDATTGSSPR</sequence>
<dbReference type="AlphaFoldDB" id="A0A6J6T2B1"/>
<organism evidence="2">
    <name type="scientific">freshwater metagenome</name>
    <dbReference type="NCBI Taxonomy" id="449393"/>
    <lineage>
        <taxon>unclassified sequences</taxon>
        <taxon>metagenomes</taxon>
        <taxon>ecological metagenomes</taxon>
    </lineage>
</organism>
<name>A0A6J6T2B1_9ZZZZ</name>
<feature type="compositionally biased region" description="Polar residues" evidence="1">
    <location>
        <begin position="27"/>
        <end position="39"/>
    </location>
</feature>
<evidence type="ECO:0000256" key="1">
    <source>
        <dbReference type="SAM" id="MobiDB-lite"/>
    </source>
</evidence>
<protein>
    <submittedName>
        <fullName evidence="2">Unannotated protein</fullName>
    </submittedName>
</protein>
<evidence type="ECO:0000313" key="2">
    <source>
        <dbReference type="EMBL" id="CAB4741075.1"/>
    </source>
</evidence>
<accession>A0A6J6T2B1</accession>
<feature type="region of interest" description="Disordered" evidence="1">
    <location>
        <begin position="27"/>
        <end position="54"/>
    </location>
</feature>
<reference evidence="2" key="1">
    <citation type="submission" date="2020-05" db="EMBL/GenBank/DDBJ databases">
        <authorList>
            <person name="Chiriac C."/>
            <person name="Salcher M."/>
            <person name="Ghai R."/>
            <person name="Kavagutti S V."/>
        </authorList>
    </citation>
    <scope>NUCLEOTIDE SEQUENCE</scope>
</reference>